<dbReference type="OrthoDB" id="340227at2759"/>
<dbReference type="EMBL" id="CALLCH030000009">
    <property type="protein sequence ID" value="CAI4213680.1"/>
    <property type="molecule type" value="Genomic_DNA"/>
</dbReference>
<dbReference type="GO" id="GO:0005829">
    <property type="term" value="C:cytosol"/>
    <property type="evidence" value="ECO:0007669"/>
    <property type="project" value="TreeGrafter"/>
</dbReference>
<keyword evidence="1 2" id="KW-0694">RNA-binding</keyword>
<evidence type="ECO:0000259" key="4">
    <source>
        <dbReference type="PROSITE" id="PS50961"/>
    </source>
</evidence>
<dbReference type="SUPFAM" id="SSF46785">
    <property type="entry name" value="Winged helix' DNA-binding domain"/>
    <property type="match status" value="1"/>
</dbReference>
<feature type="compositionally biased region" description="Low complexity" evidence="3">
    <location>
        <begin position="483"/>
        <end position="492"/>
    </location>
</feature>
<feature type="compositionally biased region" description="Basic and acidic residues" evidence="3">
    <location>
        <begin position="692"/>
        <end position="701"/>
    </location>
</feature>
<dbReference type="CDD" id="cd07323">
    <property type="entry name" value="LAM"/>
    <property type="match status" value="1"/>
</dbReference>
<dbReference type="PANTHER" id="PTHR22792">
    <property type="entry name" value="LUPUS LA PROTEIN-RELATED"/>
    <property type="match status" value="1"/>
</dbReference>
<dbReference type="SMART" id="SM00715">
    <property type="entry name" value="LA"/>
    <property type="match status" value="1"/>
</dbReference>
<name>A0A9P1H0F8_9PEZI</name>
<feature type="compositionally biased region" description="Basic and acidic residues" evidence="3">
    <location>
        <begin position="245"/>
        <end position="267"/>
    </location>
</feature>
<feature type="compositionally biased region" description="Polar residues" evidence="3">
    <location>
        <begin position="706"/>
        <end position="717"/>
    </location>
</feature>
<evidence type="ECO:0000256" key="2">
    <source>
        <dbReference type="PROSITE-ProRule" id="PRU00332"/>
    </source>
</evidence>
<feature type="compositionally biased region" description="Basic and acidic residues" evidence="3">
    <location>
        <begin position="393"/>
        <end position="415"/>
    </location>
</feature>
<evidence type="ECO:0000313" key="6">
    <source>
        <dbReference type="Proteomes" id="UP000838763"/>
    </source>
</evidence>
<dbReference type="AlphaFoldDB" id="A0A9P1H0F8"/>
<accession>A0A9P1H0F8</accession>
<dbReference type="PROSITE" id="PS50961">
    <property type="entry name" value="HTH_LA"/>
    <property type="match status" value="1"/>
</dbReference>
<evidence type="ECO:0000313" key="5">
    <source>
        <dbReference type="EMBL" id="CAI4213680.1"/>
    </source>
</evidence>
<dbReference type="Pfam" id="PF05383">
    <property type="entry name" value="La"/>
    <property type="match status" value="1"/>
</dbReference>
<feature type="compositionally biased region" description="Basic and acidic residues" evidence="3">
    <location>
        <begin position="148"/>
        <end position="171"/>
    </location>
</feature>
<evidence type="ECO:0000256" key="3">
    <source>
        <dbReference type="SAM" id="MobiDB-lite"/>
    </source>
</evidence>
<feature type="compositionally biased region" description="Gly residues" evidence="3">
    <location>
        <begin position="472"/>
        <end position="482"/>
    </location>
</feature>
<dbReference type="InterPro" id="IPR006630">
    <property type="entry name" value="La_HTH"/>
</dbReference>
<dbReference type="InterPro" id="IPR036388">
    <property type="entry name" value="WH-like_DNA-bd_sf"/>
</dbReference>
<dbReference type="InterPro" id="IPR036390">
    <property type="entry name" value="WH_DNA-bd_sf"/>
</dbReference>
<feature type="compositionally biased region" description="Polar residues" evidence="3">
    <location>
        <begin position="438"/>
        <end position="465"/>
    </location>
</feature>
<evidence type="ECO:0000256" key="1">
    <source>
        <dbReference type="ARBA" id="ARBA00022884"/>
    </source>
</evidence>
<sequence>MPTATAPFSYAQAAKGQKFRPQDITLKNSPDGDVPEPAALPTDARPDGFQAIQEAKMNSIAAATAPSVSDASCTTQNDTAPSLGTSSGDSRRDDDTSSELSAQRSVKGARSQGPGRRPTQSRPTSSGADNKRNRREKKSKTATNGADSSDKASSEEAETVKETPPPRRDAQMAKVQQTGNAQPVKPSAPPESLERELYRQRPQPRKGGDGEAARKNGFTKNDARRATDATPSDDVASWPTPNTVSKEEKRKSIDKAIDFEKVEKPTLSDDPAGLKAKQNGKKDWVKMDFVPTVNFQTPLPQHKGARPRGGARGGREGTTRGGHAASATKDGEKGSSGAPAATAKANGETREAAREGPTHPRGSSVPPMPTKRGSVDAPTTREQRKHSVPGTNKSKDQSSNEHGREKHDTRGERTRGGPRNRGNYHGSSSQLNSQHSSFNGYPSNGAVRQNPYSPPVRQNQFNQSFGPSATRGGRGGRGGSGPSRGAASSNNGPGRHAQPAVVSYDHTFHGASVMSYPQTPPQTFYVDPYLVSALSTQLSWYFSIQNLCRDIFLRKNMDSQGFAPLSLVAGFNRLVVGTEDGIERLRTVNNPIHWVLPMSERNEAAQNDGPVNFFHPGQQQYPVHPNMVPGNFHPNGPAMNHYGAFGEVKASPKGSIATSRDTVLKPTVAEFSPRAGAGDGSFAGSDSAAHTPNEKSEEEANIRPQDASNANVAAQES</sequence>
<feature type="compositionally biased region" description="Low complexity" evidence="3">
    <location>
        <begin position="680"/>
        <end position="689"/>
    </location>
</feature>
<keyword evidence="6" id="KW-1185">Reference proteome</keyword>
<feature type="compositionally biased region" description="Polar residues" evidence="3">
    <location>
        <begin position="66"/>
        <end position="80"/>
    </location>
</feature>
<feature type="domain" description="HTH La-type RNA-binding" evidence="4">
    <location>
        <begin position="524"/>
        <end position="616"/>
    </location>
</feature>
<comment type="caution">
    <text evidence="5">The sequence shown here is derived from an EMBL/GenBank/DDBJ whole genome shotgun (WGS) entry which is preliminary data.</text>
</comment>
<dbReference type="GO" id="GO:0010494">
    <property type="term" value="C:cytoplasmic stress granule"/>
    <property type="evidence" value="ECO:0007669"/>
    <property type="project" value="TreeGrafter"/>
</dbReference>
<feature type="compositionally biased region" description="Polar residues" evidence="3">
    <location>
        <begin position="118"/>
        <end position="128"/>
    </location>
</feature>
<dbReference type="Gene3D" id="1.10.10.10">
    <property type="entry name" value="Winged helix-like DNA-binding domain superfamily/Winged helix DNA-binding domain"/>
    <property type="match status" value="1"/>
</dbReference>
<feature type="compositionally biased region" description="Low complexity" evidence="3">
    <location>
        <begin position="427"/>
        <end position="437"/>
    </location>
</feature>
<dbReference type="GO" id="GO:0003723">
    <property type="term" value="F:RNA binding"/>
    <property type="evidence" value="ECO:0007669"/>
    <property type="project" value="UniProtKB-UniRule"/>
</dbReference>
<reference evidence="5" key="1">
    <citation type="submission" date="2022-11" db="EMBL/GenBank/DDBJ databases">
        <authorList>
            <person name="Scott C."/>
            <person name="Bruce N."/>
        </authorList>
    </citation>
    <scope>NUCLEOTIDE SEQUENCE</scope>
</reference>
<feature type="region of interest" description="Disordered" evidence="3">
    <location>
        <begin position="670"/>
        <end position="717"/>
    </location>
</feature>
<dbReference type="PANTHER" id="PTHR22792:SF132">
    <property type="entry name" value="LA-RELATED PROTEIN 1"/>
    <property type="match status" value="1"/>
</dbReference>
<protein>
    <recommendedName>
        <fullName evidence="4">HTH La-type RNA-binding domain-containing protein</fullName>
    </recommendedName>
</protein>
<gene>
    <name evidence="5" type="ORF">PPNO1_LOCUS3423</name>
</gene>
<dbReference type="Proteomes" id="UP000838763">
    <property type="component" value="Unassembled WGS sequence"/>
</dbReference>
<dbReference type="InterPro" id="IPR045180">
    <property type="entry name" value="La_dom_prot"/>
</dbReference>
<proteinExistence type="predicted"/>
<feature type="region of interest" description="Disordered" evidence="3">
    <location>
        <begin position="1"/>
        <end position="499"/>
    </location>
</feature>
<feature type="compositionally biased region" description="Basic and acidic residues" evidence="3">
    <location>
        <begin position="347"/>
        <end position="358"/>
    </location>
</feature>
<organism evidence="5 6">
    <name type="scientific">Parascedosporium putredinis</name>
    <dbReference type="NCBI Taxonomy" id="1442378"/>
    <lineage>
        <taxon>Eukaryota</taxon>
        <taxon>Fungi</taxon>
        <taxon>Dikarya</taxon>
        <taxon>Ascomycota</taxon>
        <taxon>Pezizomycotina</taxon>
        <taxon>Sordariomycetes</taxon>
        <taxon>Hypocreomycetidae</taxon>
        <taxon>Microascales</taxon>
        <taxon>Microascaceae</taxon>
        <taxon>Parascedosporium</taxon>
    </lineage>
</organism>
<dbReference type="GO" id="GO:0045727">
    <property type="term" value="P:positive regulation of translation"/>
    <property type="evidence" value="ECO:0007669"/>
    <property type="project" value="TreeGrafter"/>
</dbReference>